<dbReference type="GeneID" id="64625407"/>
<dbReference type="Pfam" id="PF20414">
    <property type="entry name" value="DUF6698"/>
    <property type="match status" value="1"/>
</dbReference>
<sequence length="198" mass="22593">MEHTPTPNPTIHRQDKSGQGFYNDMTGGLLCPVDYNWSNTIVQASIRDYHPDFCITACSWPSFLYKDGCCDPQNPTNGLFKGKLLIKAFKCVFTSPTSTYEKQPADSVAHSVWNKNSGKCHTWHDVSTLLNMRSIQPQAIAYVSVQLRFALSSMGSWHIIDDEFNHQEFYNNIVDYLKLPPSPEATKDVDNLLLWWNQ</sequence>
<proteinExistence type="predicted"/>
<keyword evidence="2" id="KW-1185">Reference proteome</keyword>
<dbReference type="OrthoDB" id="2662502at2759"/>
<protein>
    <submittedName>
        <fullName evidence="1">Uncharacterized protein</fullName>
    </submittedName>
</protein>
<name>A0A9P7E570_9AGAM</name>
<gene>
    <name evidence="1" type="ORF">BJ212DRAFT_1277845</name>
</gene>
<organism evidence="1 2">
    <name type="scientific">Suillus subaureus</name>
    <dbReference type="NCBI Taxonomy" id="48587"/>
    <lineage>
        <taxon>Eukaryota</taxon>
        <taxon>Fungi</taxon>
        <taxon>Dikarya</taxon>
        <taxon>Basidiomycota</taxon>
        <taxon>Agaricomycotina</taxon>
        <taxon>Agaricomycetes</taxon>
        <taxon>Agaricomycetidae</taxon>
        <taxon>Boletales</taxon>
        <taxon>Suillineae</taxon>
        <taxon>Suillaceae</taxon>
        <taxon>Suillus</taxon>
    </lineage>
</organism>
<evidence type="ECO:0000313" key="1">
    <source>
        <dbReference type="EMBL" id="KAG1811478.1"/>
    </source>
</evidence>
<dbReference type="Proteomes" id="UP000807769">
    <property type="component" value="Unassembled WGS sequence"/>
</dbReference>
<evidence type="ECO:0000313" key="2">
    <source>
        <dbReference type="Proteomes" id="UP000807769"/>
    </source>
</evidence>
<dbReference type="EMBL" id="JABBWG010000029">
    <property type="protein sequence ID" value="KAG1811478.1"/>
    <property type="molecule type" value="Genomic_DNA"/>
</dbReference>
<accession>A0A9P7E570</accession>
<comment type="caution">
    <text evidence="1">The sequence shown here is derived from an EMBL/GenBank/DDBJ whole genome shotgun (WGS) entry which is preliminary data.</text>
</comment>
<reference evidence="1" key="1">
    <citation type="journal article" date="2020" name="New Phytol.">
        <title>Comparative genomics reveals dynamic genome evolution in host specialist ectomycorrhizal fungi.</title>
        <authorList>
            <person name="Lofgren L.A."/>
            <person name="Nguyen N.H."/>
            <person name="Vilgalys R."/>
            <person name="Ruytinx J."/>
            <person name="Liao H.L."/>
            <person name="Branco S."/>
            <person name="Kuo A."/>
            <person name="LaButti K."/>
            <person name="Lipzen A."/>
            <person name="Andreopoulos W."/>
            <person name="Pangilinan J."/>
            <person name="Riley R."/>
            <person name="Hundley H."/>
            <person name="Na H."/>
            <person name="Barry K."/>
            <person name="Grigoriev I.V."/>
            <person name="Stajich J.E."/>
            <person name="Kennedy P.G."/>
        </authorList>
    </citation>
    <scope>NUCLEOTIDE SEQUENCE</scope>
    <source>
        <strain evidence="1">MN1</strain>
    </source>
</reference>
<dbReference type="AlphaFoldDB" id="A0A9P7E570"/>
<dbReference type="InterPro" id="IPR046521">
    <property type="entry name" value="DUF6698"/>
</dbReference>
<dbReference type="RefSeq" id="XP_041190077.1">
    <property type="nucleotide sequence ID" value="XM_041331390.1"/>
</dbReference>